<accession>A0A8J4XET4</accession>
<dbReference type="PROSITE" id="PS51285">
    <property type="entry name" value="AGC_KINASE_CTER"/>
    <property type="match status" value="1"/>
</dbReference>
<evidence type="ECO:0000259" key="21">
    <source>
        <dbReference type="PROSITE" id="PS51456"/>
    </source>
</evidence>
<evidence type="ECO:0000256" key="13">
    <source>
        <dbReference type="PROSITE-ProRule" id="PRU00782"/>
    </source>
</evidence>
<dbReference type="GO" id="GO:0016459">
    <property type="term" value="C:myosin complex"/>
    <property type="evidence" value="ECO:0007669"/>
    <property type="project" value="UniProtKB-KW"/>
</dbReference>
<comment type="caution">
    <text evidence="13">Lacks conserved residue(s) required for the propagation of feature annotation.</text>
</comment>
<dbReference type="FunFam" id="3.30.200.20:FF:000068">
    <property type="entry name" value="G protein-coupled receptor kinase"/>
    <property type="match status" value="1"/>
</dbReference>
<dbReference type="SUPFAM" id="SSF48097">
    <property type="entry name" value="Regulator of G-protein signaling, RGS"/>
    <property type="match status" value="1"/>
</dbReference>
<dbReference type="Gene3D" id="4.10.270.10">
    <property type="entry name" value="Myosin, subunit A"/>
    <property type="match status" value="1"/>
</dbReference>
<dbReference type="Gene3D" id="1.20.58.530">
    <property type="match status" value="1"/>
</dbReference>
<dbReference type="SUPFAM" id="SSF56112">
    <property type="entry name" value="Protein kinase-like (PK-like)"/>
    <property type="match status" value="1"/>
</dbReference>
<feature type="coiled-coil region" evidence="15">
    <location>
        <begin position="2250"/>
        <end position="2284"/>
    </location>
</feature>
<dbReference type="GO" id="GO:0003774">
    <property type="term" value="F:cytoskeletal motor activity"/>
    <property type="evidence" value="ECO:0007669"/>
    <property type="project" value="UniProtKB-UniRule"/>
</dbReference>
<evidence type="ECO:0000256" key="12">
    <source>
        <dbReference type="PIRSR" id="PIRSR600239-51"/>
    </source>
</evidence>
<dbReference type="PANTHER" id="PTHR24355:SF18">
    <property type="entry name" value="G PROTEIN-COUPLED RECEPTOR KINASE"/>
    <property type="match status" value="1"/>
</dbReference>
<feature type="compositionally biased region" description="Basic and acidic residues" evidence="16">
    <location>
        <begin position="1694"/>
        <end position="1705"/>
    </location>
</feature>
<keyword evidence="9 13" id="KW-0505">Motor protein</keyword>
<dbReference type="Gene3D" id="3.40.850.10">
    <property type="entry name" value="Kinesin motor domain"/>
    <property type="match status" value="1"/>
</dbReference>
<evidence type="ECO:0000259" key="17">
    <source>
        <dbReference type="PROSITE" id="PS50003"/>
    </source>
</evidence>
<evidence type="ECO:0000256" key="15">
    <source>
        <dbReference type="SAM" id="Coils"/>
    </source>
</evidence>
<sequence>IKEYEKLDSEDERLSRSRQIYDGYIMKELLSCSHPFSKKAVDHVQSHLAKKMVPPSLFQPYIVEICDSLRGKIFLKFIESDKFTRFCQWKNVELNIHLTMNDFSVHRIIGRGGFGEVYGCRKADTGKMYAMKCLDKKRIKMKQGETLALNERIMLSLVSTGDCPFIVCMTYAFHTPDKLCFILDLMNGGDLHYHLSQHGVFSEKEMRFYAAEIILGLEHMHNRFVVYRDLKPANILLDEHGHVRISDLGLACDFSKKKPHASVGTHGYMAPEVLQKGTAYDSSADWFSLGCMLFKLLRGHSPFRQHKTKDKHEIDRMTLTMNVELPDSFSAELKSLLEGLLQRDVAKRLGCQGQGASEVKEHLFFKGIDWQQVYLQKYSPPLIPPRGEVNAADAFDIGSFDEEDTKGIKLLDSDQELYKNFPLVISERWQQEVAETVYEAVNSDTDKNEARKRAKNKQQGHEEDYALGKDCIMHGYMLKLGNPFLTQWQRRYFYLFPNRVEWRGEGESRQNLLTMEQIVSVEETQIKDKKCILLRIKGGKQFVLQCESDPEFVQWKKELNEAFTEAQKLLRRAPKVIGKGRAGVVELSKPPLTHRNSNGLGKFVWQKQVSKWQPSKLSENLVQQFLLPDETPPILEAEMALRAEQMVNAALTENKKSFPGQTQSPDTMNQKDDFIVSKPDVSDHKQENASKLSKFPKVSAEKEREEARLDVKEVKEDNMREVRQEPEGQLADNILAEEPKKPVRDVWYEAGTVWYVHKNGFTLATQLKPDEGTPELPYGKVRVRLHTDGSVHDVTQYEIEKLNPPELDLCEDLSQLVSLNESSILHTVTSRAKAHMALTHAGPNLLALWPPAPLHSKGLRSRHWDTWEAPAPVQVLVQKVYKSMVSQRKDQSVVALGRSGTGKTTLCQTFTQELLKHAGTAGENCTLERLQAMFTVLHSFGCVSSHQSEASNRFAMVFSLDFNHKGLAAAGHLQTMMLDKWRVCHRPEGESNFLVFSQMLAGLNTTMRTELQLHQSPENNLFGISCPTKVDEKQRAIVEFGRLLAAMNTLGFSPDEQRAIWHVLAGIYHLGIAGVCKVGRKQFMSFEGAQVASVVLGCEGEDLHTSVFKHHLRQLLQRATGTTRERHMAEDQEEGPKLSAAQCVEGMASGLYEELFTAIVSLINRALCSQQLILGSVIVVDTPGLRNPRHSGKDRAAGFSEFCHNYLQERLLEHHFTHTFTNVLDRYTQERVSVDFEAPEDSPQKVVCAIDQPGLQVRGPEGDPRGLLWVLDEELVTPSSSESTVLERICHYFGDTVRLCEQPLQCEIAHVLGSDPIRYDLSGWFGLVQNNPSALNAISILQNSSIHVVKALFAPRASVPPLCRGLGGVEGGSQRFLERSGSVRKIFTGGMAAIRRYSHCISIKLQVDALISLIRRARPVFLQCLSAKVDGGGFDVPALRTQLHSTHLVPALQLYRIGYPDHMSLSDFRCRFQALSPPVMKRYGSVFITPNERKAVEELLIELDMDKKSIVLGASKVFLRRSMLGELDVQRNGLVNKWLVHMQAACLGHLARQTYRRMKVQQMAVRCIQRNIRVLDRVANWSWWKMLCRVRPLLSVNIDEHKVRAKEDEINMLRRRLEKSEKERNELRQNADGLETKITAVVSELSDERFRGEAVSQALDAERVERLRLTKENKELQDRVNQSKVTVEALEKQLTEEKQKAKSKETPSGIASEGELQLQLDCAQTEVEFLRRRLRQTEERFEAEKGARELLDTKVLELQAQLEQSKRSVAELKRHCRHVTSDLQDARVLMDSLQARTHDLDRKQRRFDSELTQALEEADNEREQKDKAIQENTALGAEIFCLRQSLKESQLEVEHLQHQKQELCAQIRDLTVPLNLGSDSVPELKKQLRELESRDKERAQELANMTAKIHQQEQIHLRFEMEMERMKQIHQKELEDKDEELEDVQKSSQRRLRQLEMQLEQEYEEKQMLVHEKHDLEGLIATLCEQVGHRDFDVEKRLRRDLKRTHALLSDAQLLLSAMEQNGQCQAPGTMEQLDRLHCQLEESEARHLEAESVGKTLAMELENAQLELETICKQKSLVDEQLTQLQYEKAELLKRLEEDQDDINELMKKHKALIAQSSSDITQIRELQAELEEVKKERQSLQEQLQTSAAHLQFLESSTVARSIVSKQEARVCDLENKLEFQRGQVKRFEVLVLRLRDSVLRMGEELEQSAQAEAREKENSHYYQQRLADMKLEMEDLILREQESSRRRIDLEMQVEELSAVRQTLQADLETSIRRIADLQAALEEVDSSDESDTESVLTAVESASRKREMDNASTVGSSISTEDTGKGIRHWQGMSRGGHKGFGGRVSSYAGSNTGPESVTDTMSNYSF</sequence>
<dbReference type="FunFam" id="2.30.29.30:FF:000084">
    <property type="entry name" value="G protein-coupled receptor kinase"/>
    <property type="match status" value="1"/>
</dbReference>
<feature type="compositionally biased region" description="Acidic residues" evidence="16">
    <location>
        <begin position="2287"/>
        <end position="2296"/>
    </location>
</feature>
<feature type="coiled-coil region" evidence="15">
    <location>
        <begin position="1920"/>
        <end position="1972"/>
    </location>
</feature>
<comment type="catalytic activity">
    <reaction evidence="11">
        <text>[beta-adrenergic receptor] + ATP = [beta-adrenergic receptor]-phosphate + ADP + H(+)</text>
        <dbReference type="Rhea" id="RHEA:19429"/>
        <dbReference type="Rhea" id="RHEA-COMP:11222"/>
        <dbReference type="Rhea" id="RHEA-COMP:11223"/>
        <dbReference type="ChEBI" id="CHEBI:15378"/>
        <dbReference type="ChEBI" id="CHEBI:30616"/>
        <dbReference type="ChEBI" id="CHEBI:43176"/>
        <dbReference type="ChEBI" id="CHEBI:68546"/>
        <dbReference type="ChEBI" id="CHEBI:456216"/>
        <dbReference type="EC" id="2.7.11.15"/>
    </reaction>
    <physiologicalReaction direction="left-to-right" evidence="11">
        <dbReference type="Rhea" id="RHEA:19430"/>
    </physiologicalReaction>
</comment>
<reference evidence="22" key="1">
    <citation type="submission" date="2020-07" db="EMBL/GenBank/DDBJ databases">
        <title>Clarias magur genome sequencing, assembly and annotation.</title>
        <authorList>
            <person name="Kushwaha B."/>
            <person name="Kumar R."/>
            <person name="Das P."/>
            <person name="Joshi C.G."/>
            <person name="Kumar D."/>
            <person name="Nagpure N.S."/>
            <person name="Pandey M."/>
            <person name="Agarwal S."/>
            <person name="Srivastava S."/>
            <person name="Singh M."/>
            <person name="Sahoo L."/>
            <person name="Jayasankar P."/>
            <person name="Meher P.K."/>
            <person name="Koringa P.G."/>
            <person name="Iquebal M.A."/>
            <person name="Das S.P."/>
            <person name="Bit A."/>
            <person name="Patnaik S."/>
            <person name="Patel N."/>
            <person name="Shah T.M."/>
            <person name="Hinsu A."/>
            <person name="Jena J.K."/>
        </authorList>
    </citation>
    <scope>NUCLEOTIDE SEQUENCE</scope>
    <source>
        <strain evidence="22">CIFAMagur01</strain>
        <tissue evidence="22">Testis</tissue>
    </source>
</reference>
<keyword evidence="8 13" id="KW-0518">Myosin</keyword>
<dbReference type="Pfam" id="PF00069">
    <property type="entry name" value="Pkinase"/>
    <property type="match status" value="1"/>
</dbReference>
<dbReference type="Gene3D" id="3.30.200.20">
    <property type="entry name" value="Phosphorylase Kinase, domain 1"/>
    <property type="match status" value="1"/>
</dbReference>
<dbReference type="Pfam" id="PF00615">
    <property type="entry name" value="RGS"/>
    <property type="match status" value="1"/>
</dbReference>
<dbReference type="PROSITE" id="PS51456">
    <property type="entry name" value="MYOSIN_MOTOR"/>
    <property type="match status" value="1"/>
</dbReference>
<dbReference type="SUPFAM" id="SSF52540">
    <property type="entry name" value="P-loop containing nucleoside triphosphate hydrolases"/>
    <property type="match status" value="1"/>
</dbReference>
<dbReference type="SMART" id="SM00242">
    <property type="entry name" value="MYSc"/>
    <property type="match status" value="1"/>
</dbReference>
<evidence type="ECO:0000259" key="20">
    <source>
        <dbReference type="PROSITE" id="PS51285"/>
    </source>
</evidence>
<dbReference type="GO" id="GO:0048731">
    <property type="term" value="P:system development"/>
    <property type="evidence" value="ECO:0007669"/>
    <property type="project" value="UniProtKB-ARBA"/>
</dbReference>
<dbReference type="GO" id="GO:0098793">
    <property type="term" value="C:presynapse"/>
    <property type="evidence" value="ECO:0007669"/>
    <property type="project" value="UniProtKB-SubCell"/>
</dbReference>
<feature type="coiled-coil region" evidence="15">
    <location>
        <begin position="1811"/>
        <end position="1866"/>
    </location>
</feature>
<comment type="subcellular location">
    <subcellularLocation>
        <location evidence="10">Presynapse</location>
    </subcellularLocation>
</comment>
<comment type="similarity">
    <text evidence="13">Belongs to the TRAFAC class myosin-kinesin ATPase superfamily. Myosin family.</text>
</comment>
<proteinExistence type="inferred from homology"/>
<evidence type="ECO:0000313" key="22">
    <source>
        <dbReference type="EMBL" id="KAF5906843.1"/>
    </source>
</evidence>
<dbReference type="EC" id="2.7.11.15" evidence="2"/>
<feature type="non-terminal residue" evidence="22">
    <location>
        <position position="2371"/>
    </location>
</feature>
<evidence type="ECO:0000256" key="7">
    <source>
        <dbReference type="ARBA" id="ARBA00022840"/>
    </source>
</evidence>
<dbReference type="InterPro" id="IPR001849">
    <property type="entry name" value="PH_domain"/>
</dbReference>
<feature type="binding site" evidence="14">
    <location>
        <position position="132"/>
    </location>
    <ligand>
        <name>ATP</name>
        <dbReference type="ChEBI" id="CHEBI:30616"/>
    </ligand>
</feature>
<dbReference type="InterPro" id="IPR036305">
    <property type="entry name" value="RGS_sf"/>
</dbReference>
<dbReference type="Proteomes" id="UP000727407">
    <property type="component" value="Unassembled WGS sequence"/>
</dbReference>
<dbReference type="Pfam" id="PF00063">
    <property type="entry name" value="Myosin_head"/>
    <property type="match status" value="1"/>
</dbReference>
<feature type="binding site" evidence="13">
    <location>
        <begin position="897"/>
        <end position="904"/>
    </location>
    <ligand>
        <name>ATP</name>
        <dbReference type="ChEBI" id="CHEBI:30616"/>
    </ligand>
</feature>
<dbReference type="Gene3D" id="6.20.240.20">
    <property type="match status" value="1"/>
</dbReference>
<dbReference type="PROSITE" id="PS50096">
    <property type="entry name" value="IQ"/>
    <property type="match status" value="1"/>
</dbReference>
<dbReference type="GO" id="GO:0005524">
    <property type="term" value="F:ATP binding"/>
    <property type="evidence" value="ECO:0007669"/>
    <property type="project" value="UniProtKB-UniRule"/>
</dbReference>
<dbReference type="PROSITE" id="PS00108">
    <property type="entry name" value="PROTEIN_KINASE_ST"/>
    <property type="match status" value="1"/>
</dbReference>
<feature type="domain" description="Protein kinase" evidence="18">
    <location>
        <begin position="103"/>
        <end position="365"/>
    </location>
</feature>
<dbReference type="InterPro" id="IPR008271">
    <property type="entry name" value="Ser/Thr_kinase_AS"/>
</dbReference>
<feature type="compositionally biased region" description="Polar residues" evidence="16">
    <location>
        <begin position="2352"/>
        <end position="2371"/>
    </location>
</feature>
<feature type="compositionally biased region" description="Polar residues" evidence="16">
    <location>
        <begin position="2314"/>
        <end position="2325"/>
    </location>
</feature>
<name>A0A8J4XET4_CLAMG</name>
<keyword evidence="15" id="KW-0175">Coiled coil</keyword>
<keyword evidence="6" id="KW-0418">Kinase</keyword>
<dbReference type="FunFam" id="1.10.510.10:FF:000118">
    <property type="entry name" value="G protein-coupled receptor kinase"/>
    <property type="match status" value="1"/>
</dbReference>
<evidence type="ECO:0000256" key="1">
    <source>
        <dbReference type="ARBA" id="ARBA00009793"/>
    </source>
</evidence>
<feature type="active site" description="Proton acceptor" evidence="12">
    <location>
        <position position="229"/>
    </location>
</feature>
<dbReference type="Gene3D" id="1.10.10.820">
    <property type="match status" value="1"/>
</dbReference>
<dbReference type="EMBL" id="QNUK01000027">
    <property type="protein sequence ID" value="KAF5906843.1"/>
    <property type="molecule type" value="Genomic_DNA"/>
</dbReference>
<feature type="non-terminal residue" evidence="22">
    <location>
        <position position="1"/>
    </location>
</feature>
<dbReference type="SMART" id="SM00220">
    <property type="entry name" value="S_TKc"/>
    <property type="match status" value="1"/>
</dbReference>
<evidence type="ECO:0000256" key="11">
    <source>
        <dbReference type="ARBA" id="ARBA00036224"/>
    </source>
</evidence>
<dbReference type="InterPro" id="IPR000961">
    <property type="entry name" value="AGC-kinase_C"/>
</dbReference>
<keyword evidence="7 13" id="KW-0067">ATP-binding</keyword>
<feature type="region of interest" description="Disordered" evidence="16">
    <location>
        <begin position="1694"/>
        <end position="1715"/>
    </location>
</feature>
<dbReference type="PANTHER" id="PTHR24355">
    <property type="entry name" value="G PROTEIN-COUPLED RECEPTOR KINASE/RIBOSOMAL PROTEIN S6 KINASE"/>
    <property type="match status" value="1"/>
</dbReference>
<keyword evidence="3" id="KW-0723">Serine/threonine-protein kinase</keyword>
<dbReference type="InterPro" id="IPR000239">
    <property type="entry name" value="GPCR_kinase"/>
</dbReference>
<dbReference type="SMART" id="SM00233">
    <property type="entry name" value="PH"/>
    <property type="match status" value="1"/>
</dbReference>
<feature type="domain" description="PH" evidence="17">
    <location>
        <begin position="470"/>
        <end position="564"/>
    </location>
</feature>
<evidence type="ECO:0000256" key="5">
    <source>
        <dbReference type="ARBA" id="ARBA00022741"/>
    </source>
</evidence>
<dbReference type="OrthoDB" id="2505895at2759"/>
<evidence type="ECO:0000256" key="14">
    <source>
        <dbReference type="PROSITE-ProRule" id="PRU10141"/>
    </source>
</evidence>
<evidence type="ECO:0000256" key="8">
    <source>
        <dbReference type="ARBA" id="ARBA00023123"/>
    </source>
</evidence>
<keyword evidence="13" id="KW-0009">Actin-binding</keyword>
<evidence type="ECO:0000313" key="23">
    <source>
        <dbReference type="Proteomes" id="UP000727407"/>
    </source>
</evidence>
<dbReference type="Gene3D" id="1.20.120.720">
    <property type="entry name" value="Myosin VI head, motor domain, U50 subdomain"/>
    <property type="match status" value="1"/>
</dbReference>
<feature type="domain" description="RGS" evidence="19">
    <location>
        <begin position="1"/>
        <end position="87"/>
    </location>
</feature>
<evidence type="ECO:0000259" key="18">
    <source>
        <dbReference type="PROSITE" id="PS50011"/>
    </source>
</evidence>
<dbReference type="Gene3D" id="2.30.29.30">
    <property type="entry name" value="Pleckstrin-homology domain (PH domain)/Phosphotyrosine-binding domain (PTB)"/>
    <property type="match status" value="1"/>
</dbReference>
<dbReference type="GO" id="GO:0047696">
    <property type="term" value="F:beta-adrenergic receptor kinase activity"/>
    <property type="evidence" value="ECO:0007669"/>
    <property type="project" value="UniProtKB-EC"/>
</dbReference>
<dbReference type="Gene3D" id="1.10.510.10">
    <property type="entry name" value="Transferase(Phosphotransferase) domain 1"/>
    <property type="match status" value="1"/>
</dbReference>
<feature type="domain" description="AGC-kinase C-terminal" evidence="20">
    <location>
        <begin position="366"/>
        <end position="433"/>
    </location>
</feature>
<evidence type="ECO:0000256" key="3">
    <source>
        <dbReference type="ARBA" id="ARBA00022527"/>
    </source>
</evidence>
<evidence type="ECO:0000256" key="4">
    <source>
        <dbReference type="ARBA" id="ARBA00022679"/>
    </source>
</evidence>
<feature type="region of interest" description="Disordered" evidence="16">
    <location>
        <begin position="680"/>
        <end position="699"/>
    </location>
</feature>
<dbReference type="Pfam" id="PF00169">
    <property type="entry name" value="PH"/>
    <property type="match status" value="1"/>
</dbReference>
<dbReference type="PROSITE" id="PS50003">
    <property type="entry name" value="PH_DOMAIN"/>
    <property type="match status" value="1"/>
</dbReference>
<evidence type="ECO:0000256" key="2">
    <source>
        <dbReference type="ARBA" id="ARBA00012427"/>
    </source>
</evidence>
<protein>
    <recommendedName>
        <fullName evidence="2">[beta-adrenergic-receptor] kinase</fullName>
        <ecNumber evidence="2">2.7.11.15</ecNumber>
    </recommendedName>
</protein>
<feature type="coiled-coil region" evidence="15">
    <location>
        <begin position="2083"/>
        <end position="2152"/>
    </location>
</feature>
<dbReference type="SUPFAM" id="SSF50729">
    <property type="entry name" value="PH domain-like"/>
    <property type="match status" value="1"/>
</dbReference>
<evidence type="ECO:0000256" key="6">
    <source>
        <dbReference type="ARBA" id="ARBA00022777"/>
    </source>
</evidence>
<dbReference type="CDD" id="cd01240">
    <property type="entry name" value="PH_GRK2_subgroup"/>
    <property type="match status" value="1"/>
</dbReference>
<feature type="region of interest" description="Disordered" evidence="16">
    <location>
        <begin position="2287"/>
        <end position="2371"/>
    </location>
</feature>
<comment type="caution">
    <text evidence="22">The sequence shown here is derived from an EMBL/GenBank/DDBJ whole genome shotgun (WGS) entry which is preliminary data.</text>
</comment>
<gene>
    <name evidence="22" type="primary">myo18b</name>
    <name evidence="22" type="ORF">DAT39_003358</name>
</gene>
<keyword evidence="5 13" id="KW-0547">Nucleotide-binding</keyword>
<evidence type="ECO:0000256" key="16">
    <source>
        <dbReference type="SAM" id="MobiDB-lite"/>
    </source>
</evidence>
<dbReference type="CDD" id="cd05633">
    <property type="entry name" value="STKc_GRK3"/>
    <property type="match status" value="1"/>
</dbReference>
<feature type="domain" description="Myosin motor" evidence="21">
    <location>
        <begin position="808"/>
        <end position="1532"/>
    </location>
</feature>
<dbReference type="InterPro" id="IPR027417">
    <property type="entry name" value="P-loop_NTPase"/>
</dbReference>
<dbReference type="InterPro" id="IPR011993">
    <property type="entry name" value="PH-like_dom_sf"/>
</dbReference>
<dbReference type="InterPro" id="IPR044926">
    <property type="entry name" value="RGS_subdomain_2"/>
</dbReference>
<dbReference type="GO" id="GO:0009966">
    <property type="term" value="P:regulation of signal transduction"/>
    <property type="evidence" value="ECO:0007669"/>
    <property type="project" value="TreeGrafter"/>
</dbReference>
<evidence type="ECO:0000259" key="19">
    <source>
        <dbReference type="PROSITE" id="PS50132"/>
    </source>
</evidence>
<dbReference type="PRINTS" id="PR00717">
    <property type="entry name" value="GPCRKINASE"/>
</dbReference>
<dbReference type="PROSITE" id="PS00107">
    <property type="entry name" value="PROTEIN_KINASE_ATP"/>
    <property type="match status" value="1"/>
</dbReference>
<dbReference type="PROSITE" id="PS50132">
    <property type="entry name" value="RGS"/>
    <property type="match status" value="1"/>
</dbReference>
<evidence type="ECO:0000256" key="9">
    <source>
        <dbReference type="ARBA" id="ARBA00023175"/>
    </source>
</evidence>
<evidence type="ECO:0000256" key="10">
    <source>
        <dbReference type="ARBA" id="ARBA00034106"/>
    </source>
</evidence>
<dbReference type="InterPro" id="IPR036961">
    <property type="entry name" value="Kinesin_motor_dom_sf"/>
</dbReference>
<dbReference type="SMART" id="SM00133">
    <property type="entry name" value="S_TK_X"/>
    <property type="match status" value="1"/>
</dbReference>
<dbReference type="InterPro" id="IPR017441">
    <property type="entry name" value="Protein_kinase_ATP_BS"/>
</dbReference>
<dbReference type="InterPro" id="IPR016137">
    <property type="entry name" value="RGS"/>
</dbReference>
<dbReference type="GO" id="GO:0001664">
    <property type="term" value="F:G protein-coupled receptor binding"/>
    <property type="evidence" value="ECO:0007669"/>
    <property type="project" value="TreeGrafter"/>
</dbReference>
<dbReference type="GO" id="GO:0004703">
    <property type="term" value="F:G protein-coupled receptor kinase activity"/>
    <property type="evidence" value="ECO:0007669"/>
    <property type="project" value="InterPro"/>
</dbReference>
<dbReference type="GO" id="GO:0003779">
    <property type="term" value="F:actin binding"/>
    <property type="evidence" value="ECO:0007669"/>
    <property type="project" value="UniProtKB-KW"/>
</dbReference>
<organism evidence="22 23">
    <name type="scientific">Clarias magur</name>
    <name type="common">Asian catfish</name>
    <name type="synonym">Macropteronotus magur</name>
    <dbReference type="NCBI Taxonomy" id="1594786"/>
    <lineage>
        <taxon>Eukaryota</taxon>
        <taxon>Metazoa</taxon>
        <taxon>Chordata</taxon>
        <taxon>Craniata</taxon>
        <taxon>Vertebrata</taxon>
        <taxon>Euteleostomi</taxon>
        <taxon>Actinopterygii</taxon>
        <taxon>Neopterygii</taxon>
        <taxon>Teleostei</taxon>
        <taxon>Ostariophysi</taxon>
        <taxon>Siluriformes</taxon>
        <taxon>Clariidae</taxon>
        <taxon>Clarias</taxon>
    </lineage>
</organism>
<keyword evidence="4" id="KW-0808">Transferase</keyword>
<dbReference type="GO" id="GO:0007186">
    <property type="term" value="P:G protein-coupled receptor signaling pathway"/>
    <property type="evidence" value="ECO:0007669"/>
    <property type="project" value="TreeGrafter"/>
</dbReference>
<dbReference type="InterPro" id="IPR011009">
    <property type="entry name" value="Kinase-like_dom_sf"/>
</dbReference>
<comment type="similarity">
    <text evidence="1">Belongs to the protein kinase superfamily. AGC Ser/Thr protein kinase family. GPRK subfamily.</text>
</comment>
<dbReference type="PROSITE" id="PS50011">
    <property type="entry name" value="PROTEIN_KINASE_DOM"/>
    <property type="match status" value="1"/>
</dbReference>
<dbReference type="InterPro" id="IPR000719">
    <property type="entry name" value="Prot_kinase_dom"/>
</dbReference>
<dbReference type="Gene3D" id="1.10.167.10">
    <property type="entry name" value="Regulator of G-protein Signalling 4, domain 2"/>
    <property type="match status" value="1"/>
</dbReference>
<keyword evidence="23" id="KW-1185">Reference proteome</keyword>
<dbReference type="InterPro" id="IPR001609">
    <property type="entry name" value="Myosin_head_motor_dom-like"/>
</dbReference>